<gene>
    <name evidence="1" type="ORF">EZS28_042139</name>
</gene>
<feature type="non-terminal residue" evidence="1">
    <location>
        <position position="1"/>
    </location>
</feature>
<dbReference type="AlphaFoldDB" id="A0A5J4TVN5"/>
<proteinExistence type="predicted"/>
<evidence type="ECO:0000313" key="2">
    <source>
        <dbReference type="Proteomes" id="UP000324800"/>
    </source>
</evidence>
<protein>
    <submittedName>
        <fullName evidence="1">Uncharacterized protein</fullName>
    </submittedName>
</protein>
<sequence length="42" mass="4748">IVSKCCRLYLGQRHADLSVATSCFRMKTNPKDLFTTLCAARK</sequence>
<evidence type="ECO:0000313" key="1">
    <source>
        <dbReference type="EMBL" id="KAA6362334.1"/>
    </source>
</evidence>
<organism evidence="1 2">
    <name type="scientific">Streblomastix strix</name>
    <dbReference type="NCBI Taxonomy" id="222440"/>
    <lineage>
        <taxon>Eukaryota</taxon>
        <taxon>Metamonada</taxon>
        <taxon>Preaxostyla</taxon>
        <taxon>Oxymonadida</taxon>
        <taxon>Streblomastigidae</taxon>
        <taxon>Streblomastix</taxon>
    </lineage>
</organism>
<comment type="caution">
    <text evidence="1">The sequence shown here is derived from an EMBL/GenBank/DDBJ whole genome shotgun (WGS) entry which is preliminary data.</text>
</comment>
<accession>A0A5J4TVN5</accession>
<dbReference type="Proteomes" id="UP000324800">
    <property type="component" value="Unassembled WGS sequence"/>
</dbReference>
<dbReference type="EMBL" id="SNRW01024343">
    <property type="protein sequence ID" value="KAA6362334.1"/>
    <property type="molecule type" value="Genomic_DNA"/>
</dbReference>
<name>A0A5J4TVN5_9EUKA</name>
<reference evidence="1 2" key="1">
    <citation type="submission" date="2019-03" db="EMBL/GenBank/DDBJ databases">
        <title>Single cell metagenomics reveals metabolic interactions within the superorganism composed of flagellate Streblomastix strix and complex community of Bacteroidetes bacteria on its surface.</title>
        <authorList>
            <person name="Treitli S.C."/>
            <person name="Kolisko M."/>
            <person name="Husnik F."/>
            <person name="Keeling P."/>
            <person name="Hampl V."/>
        </authorList>
    </citation>
    <scope>NUCLEOTIDE SEQUENCE [LARGE SCALE GENOMIC DNA]</scope>
    <source>
        <strain evidence="1">ST1C</strain>
    </source>
</reference>